<gene>
    <name evidence="1" type="ORF">LY11_02600</name>
</gene>
<dbReference type="Proteomes" id="UP000249754">
    <property type="component" value="Unassembled WGS sequence"/>
</dbReference>
<name>A0A327SN23_9SPHI</name>
<dbReference type="AlphaFoldDB" id="A0A327SN23"/>
<comment type="caution">
    <text evidence="1">The sequence shown here is derived from an EMBL/GenBank/DDBJ whole genome shotgun (WGS) entry which is preliminary data.</text>
</comment>
<evidence type="ECO:0000313" key="1">
    <source>
        <dbReference type="EMBL" id="RAJ30258.1"/>
    </source>
</evidence>
<dbReference type="EMBL" id="QLLR01000011">
    <property type="protein sequence ID" value="RAJ30258.1"/>
    <property type="molecule type" value="Genomic_DNA"/>
</dbReference>
<sequence length="57" mass="6924">MILNYNYESLYTNYLNQLNQYKIKMQLHNILFNNRINVPIDFSLNDQSYPNVKLIIL</sequence>
<accession>A0A327SN23</accession>
<reference evidence="1 2" key="1">
    <citation type="submission" date="2018-06" db="EMBL/GenBank/DDBJ databases">
        <title>Genomic Encyclopedia of Archaeal and Bacterial Type Strains, Phase II (KMG-II): from individual species to whole genera.</title>
        <authorList>
            <person name="Goeker M."/>
        </authorList>
    </citation>
    <scope>NUCLEOTIDE SEQUENCE [LARGE SCALE GENOMIC DNA]</scope>
    <source>
        <strain evidence="1 2">DSM 14825</strain>
    </source>
</reference>
<protein>
    <submittedName>
        <fullName evidence="1">Uncharacterized protein</fullName>
    </submittedName>
</protein>
<proteinExistence type="predicted"/>
<organism evidence="1 2">
    <name type="scientific">Pedobacter cryoconitis</name>
    <dbReference type="NCBI Taxonomy" id="188932"/>
    <lineage>
        <taxon>Bacteria</taxon>
        <taxon>Pseudomonadati</taxon>
        <taxon>Bacteroidota</taxon>
        <taxon>Sphingobacteriia</taxon>
        <taxon>Sphingobacteriales</taxon>
        <taxon>Sphingobacteriaceae</taxon>
        <taxon>Pedobacter</taxon>
    </lineage>
</organism>
<evidence type="ECO:0000313" key="2">
    <source>
        <dbReference type="Proteomes" id="UP000249754"/>
    </source>
</evidence>